<protein>
    <submittedName>
        <fullName evidence="1">Uncharacterized protein</fullName>
    </submittedName>
</protein>
<dbReference type="EMBL" id="CAUYUJ010003047">
    <property type="protein sequence ID" value="CAK0803606.1"/>
    <property type="molecule type" value="Genomic_DNA"/>
</dbReference>
<accession>A0ABN9QCH0</accession>
<comment type="caution">
    <text evidence="1">The sequence shown here is derived from an EMBL/GenBank/DDBJ whole genome shotgun (WGS) entry which is preliminary data.</text>
</comment>
<reference evidence="1" key="1">
    <citation type="submission" date="2023-10" db="EMBL/GenBank/DDBJ databases">
        <authorList>
            <person name="Chen Y."/>
            <person name="Shah S."/>
            <person name="Dougan E. K."/>
            <person name="Thang M."/>
            <person name="Chan C."/>
        </authorList>
    </citation>
    <scope>NUCLEOTIDE SEQUENCE [LARGE SCALE GENOMIC DNA]</scope>
</reference>
<gene>
    <name evidence="1" type="ORF">PCOR1329_LOCUS10713</name>
</gene>
<dbReference type="Proteomes" id="UP001189429">
    <property type="component" value="Unassembled WGS sequence"/>
</dbReference>
<name>A0ABN9QCH0_9DINO</name>
<keyword evidence="2" id="KW-1185">Reference proteome</keyword>
<evidence type="ECO:0000313" key="1">
    <source>
        <dbReference type="EMBL" id="CAK0803606.1"/>
    </source>
</evidence>
<sequence length="175" mass="18549">MAPRARPDAAAAAHRAAAQVASVLLLATLGEPAGSRVCDCLNWKQVYGEGLAECGEGAELFHFLARAGVSARDARWIQRENPAWASICTEFFTKLDTDRCVNVAVHPHGRAGLPGSSWCYVSSDCRSLNGGSPLADTYSFFGLGGRAVSWKRCARGADPLLADMPPGDLLELATS</sequence>
<evidence type="ECO:0000313" key="2">
    <source>
        <dbReference type="Proteomes" id="UP001189429"/>
    </source>
</evidence>
<organism evidence="1 2">
    <name type="scientific">Prorocentrum cordatum</name>
    <dbReference type="NCBI Taxonomy" id="2364126"/>
    <lineage>
        <taxon>Eukaryota</taxon>
        <taxon>Sar</taxon>
        <taxon>Alveolata</taxon>
        <taxon>Dinophyceae</taxon>
        <taxon>Prorocentrales</taxon>
        <taxon>Prorocentraceae</taxon>
        <taxon>Prorocentrum</taxon>
    </lineage>
</organism>
<proteinExistence type="predicted"/>